<proteinExistence type="predicted"/>
<name>A0A3N4VVT9_9GAMM</name>
<evidence type="ECO:0000313" key="2">
    <source>
        <dbReference type="EMBL" id="RPE81167.1"/>
    </source>
</evidence>
<organism evidence="2 3">
    <name type="scientific">Vulcaniibacterium tengchongense</name>
    <dbReference type="NCBI Taxonomy" id="1273429"/>
    <lineage>
        <taxon>Bacteria</taxon>
        <taxon>Pseudomonadati</taxon>
        <taxon>Pseudomonadota</taxon>
        <taxon>Gammaproteobacteria</taxon>
        <taxon>Lysobacterales</taxon>
        <taxon>Lysobacteraceae</taxon>
        <taxon>Vulcaniibacterium</taxon>
    </lineage>
</organism>
<feature type="signal peptide" evidence="1">
    <location>
        <begin position="1"/>
        <end position="20"/>
    </location>
</feature>
<dbReference type="EMBL" id="RKQN01000001">
    <property type="protein sequence ID" value="RPE81167.1"/>
    <property type="molecule type" value="Genomic_DNA"/>
</dbReference>
<accession>A0A3N4VVT9</accession>
<gene>
    <name evidence="2" type="ORF">EDC50_0339</name>
</gene>
<protein>
    <submittedName>
        <fullName evidence="2">Uncharacterized protein</fullName>
    </submittedName>
</protein>
<dbReference type="AlphaFoldDB" id="A0A3N4VVT9"/>
<evidence type="ECO:0000313" key="3">
    <source>
        <dbReference type="Proteomes" id="UP000269708"/>
    </source>
</evidence>
<keyword evidence="1" id="KW-0732">Signal</keyword>
<feature type="chain" id="PRO_5018232095" evidence="1">
    <location>
        <begin position="21"/>
        <end position="147"/>
    </location>
</feature>
<sequence>MRMSCLGLLAGALGIGAAAAQDPGKCPQLPPDSGLTWEHRGTADSDFCRALRADGSEAFGLYIAAKTPFEPKRGDRAEPGVIDGQEIYWYRAELAGKPDVQARETLVRLDDGRTVHIWLQAPDPNALAPLLQQAQSMRLPSTRLSSK</sequence>
<evidence type="ECO:0000256" key="1">
    <source>
        <dbReference type="SAM" id="SignalP"/>
    </source>
</evidence>
<reference evidence="2 3" key="1">
    <citation type="submission" date="2018-11" db="EMBL/GenBank/DDBJ databases">
        <title>Genomic Encyclopedia of Type Strains, Phase IV (KMG-IV): sequencing the most valuable type-strain genomes for metagenomic binning, comparative biology and taxonomic classification.</title>
        <authorList>
            <person name="Goeker M."/>
        </authorList>
    </citation>
    <scope>NUCLEOTIDE SEQUENCE [LARGE SCALE GENOMIC DNA]</scope>
    <source>
        <strain evidence="2 3">DSM 25623</strain>
    </source>
</reference>
<comment type="caution">
    <text evidence="2">The sequence shown here is derived from an EMBL/GenBank/DDBJ whole genome shotgun (WGS) entry which is preliminary data.</text>
</comment>
<dbReference type="Proteomes" id="UP000269708">
    <property type="component" value="Unassembled WGS sequence"/>
</dbReference>
<keyword evidence="3" id="KW-1185">Reference proteome</keyword>